<evidence type="ECO:0000313" key="3">
    <source>
        <dbReference type="Proteomes" id="UP000826254"/>
    </source>
</evidence>
<gene>
    <name evidence="2" type="ORF">K6T50_13685</name>
</gene>
<dbReference type="GeneID" id="67179213"/>
<dbReference type="KEGG" id="hmp:K6T50_13685"/>
<protein>
    <recommendedName>
        <fullName evidence="4">DUF2306 domain-containing protein</fullName>
    </recommendedName>
</protein>
<organism evidence="2 3">
    <name type="scientific">Halobaculum magnesiiphilum</name>
    <dbReference type="NCBI Taxonomy" id="1017351"/>
    <lineage>
        <taxon>Archaea</taxon>
        <taxon>Methanobacteriati</taxon>
        <taxon>Methanobacteriota</taxon>
        <taxon>Stenosarchaea group</taxon>
        <taxon>Halobacteria</taxon>
        <taxon>Halobacteriales</taxon>
        <taxon>Haloferacaceae</taxon>
        <taxon>Halobaculum</taxon>
    </lineage>
</organism>
<feature type="transmembrane region" description="Helical" evidence="1">
    <location>
        <begin position="66"/>
        <end position="87"/>
    </location>
</feature>
<keyword evidence="1" id="KW-1133">Transmembrane helix</keyword>
<evidence type="ECO:0000256" key="1">
    <source>
        <dbReference type="SAM" id="Phobius"/>
    </source>
</evidence>
<evidence type="ECO:0000313" key="2">
    <source>
        <dbReference type="EMBL" id="QZP37315.1"/>
    </source>
</evidence>
<keyword evidence="1" id="KW-0812">Transmembrane</keyword>
<keyword evidence="1" id="KW-0472">Membrane</keyword>
<evidence type="ECO:0008006" key="4">
    <source>
        <dbReference type="Google" id="ProtNLM"/>
    </source>
</evidence>
<feature type="transmembrane region" description="Helical" evidence="1">
    <location>
        <begin position="167"/>
        <end position="193"/>
    </location>
</feature>
<dbReference type="RefSeq" id="WP_222607125.1">
    <property type="nucleotide sequence ID" value="NZ_CP081958.1"/>
</dbReference>
<reference evidence="2 3" key="1">
    <citation type="journal article" date="2021" name="Int. J. Syst. Evol. Microbiol.">
        <title>Halobaculum halophilum sp. nov. and Halobaculum salinum sp. nov., isolated from salt lake and saline soil.</title>
        <authorList>
            <person name="Cui H.L."/>
            <person name="Shi X.W."/>
            <person name="Yin X.M."/>
            <person name="Yang X.Y."/>
            <person name="Hou J."/>
            <person name="Zhu L."/>
        </authorList>
    </citation>
    <scope>NUCLEOTIDE SEQUENCE [LARGE SCALE GENOMIC DNA]</scope>
    <source>
        <strain evidence="2 3">NBRC 109044</strain>
    </source>
</reference>
<sequence length="212" mass="22667">MAAVEAWTLWLHIAAGAVAVFAGVGALVTAKGGTRHRTAGKVFLLAMGVVVATVFVLLAFDPTTLRIVLTLVAVFSGYLAFSGYRALSRKRPSHRAHSIDWIATGSVVLACLVLGVWGLSWYLDGRSFGIVMAVFGAIGIVFGAIDIRAFRSDGTDEWMVSHLQRMIAAFIATVSAVSAVNLTPLIGVSAWLWPTLLGVPLIAYWSNEYSLE</sequence>
<dbReference type="Proteomes" id="UP000826254">
    <property type="component" value="Chromosome"/>
</dbReference>
<name>A0A8T8WBV6_9EURY</name>
<feature type="transmembrane region" description="Helical" evidence="1">
    <location>
        <begin position="6"/>
        <end position="30"/>
    </location>
</feature>
<feature type="transmembrane region" description="Helical" evidence="1">
    <location>
        <begin position="42"/>
        <end position="60"/>
    </location>
</feature>
<accession>A0A8T8WBV6</accession>
<feature type="transmembrane region" description="Helical" evidence="1">
    <location>
        <begin position="99"/>
        <end position="122"/>
    </location>
</feature>
<proteinExistence type="predicted"/>
<dbReference type="AlphaFoldDB" id="A0A8T8WBV6"/>
<feature type="transmembrane region" description="Helical" evidence="1">
    <location>
        <begin position="128"/>
        <end position="147"/>
    </location>
</feature>
<dbReference type="EMBL" id="CP081958">
    <property type="protein sequence ID" value="QZP37315.1"/>
    <property type="molecule type" value="Genomic_DNA"/>
</dbReference>
<keyword evidence="3" id="KW-1185">Reference proteome</keyword>